<dbReference type="SUPFAM" id="SSF53335">
    <property type="entry name" value="S-adenosyl-L-methionine-dependent methyltransferases"/>
    <property type="match status" value="1"/>
</dbReference>
<reference evidence="2 3" key="1">
    <citation type="journal article" date="2016" name="Nat. Commun.">
        <title>Thousands of microbial genomes shed light on interconnected biogeochemical processes in an aquifer system.</title>
        <authorList>
            <person name="Anantharaman K."/>
            <person name="Brown C.T."/>
            <person name="Hug L.A."/>
            <person name="Sharon I."/>
            <person name="Castelle C.J."/>
            <person name="Probst A.J."/>
            <person name="Thomas B.C."/>
            <person name="Singh A."/>
            <person name="Wilkins M.J."/>
            <person name="Karaoz U."/>
            <person name="Brodie E.L."/>
            <person name="Williams K.H."/>
            <person name="Hubbard S.S."/>
            <person name="Banfield J.F."/>
        </authorList>
    </citation>
    <scope>NUCLEOTIDE SEQUENCE [LARGE SCALE GENOMIC DNA]</scope>
    <source>
        <strain evidence="3">RIFCSPHIGHO2_01_FULL_58_15</strain>
    </source>
</reference>
<organism evidence="2 3">
    <name type="scientific">Terrybacteria sp. (strain RIFCSPHIGHO2_01_FULL_58_15)</name>
    <dbReference type="NCBI Taxonomy" id="1802363"/>
    <lineage>
        <taxon>Bacteria</taxon>
        <taxon>Candidatus Terryibacteriota</taxon>
    </lineage>
</organism>
<evidence type="ECO:0000259" key="1">
    <source>
        <dbReference type="Pfam" id="PF08241"/>
    </source>
</evidence>
<sequence>MRNHRALNLAAYEEGAEEYMRVTCDYWERTPKAHRTLEYFLASLSPASRILDLGSGGGRDAAIFRARGHDPLCLDFSPAMIRIAHSEGLQGIVMDIEHLGFRAESFDAVWAYASLLHVPSASLPSVLREIAKILKPHGSFLLSVVRGEGEEIRDSARLKAKRYFALWPPNELRAELRAAGFKTLWYQYPQGNFIDILSRKL</sequence>
<dbReference type="Gene3D" id="3.40.50.150">
    <property type="entry name" value="Vaccinia Virus protein VP39"/>
    <property type="match status" value="1"/>
</dbReference>
<evidence type="ECO:0000313" key="2">
    <source>
        <dbReference type="EMBL" id="OHA49244.1"/>
    </source>
</evidence>
<name>A0A1G2PLN8_TERXR</name>
<dbReference type="GO" id="GO:0008757">
    <property type="term" value="F:S-adenosylmethionine-dependent methyltransferase activity"/>
    <property type="evidence" value="ECO:0007669"/>
    <property type="project" value="InterPro"/>
</dbReference>
<comment type="caution">
    <text evidence="2">The sequence shown here is derived from an EMBL/GenBank/DDBJ whole genome shotgun (WGS) entry which is preliminary data.</text>
</comment>
<accession>A0A1G2PLN8</accession>
<evidence type="ECO:0000313" key="3">
    <source>
        <dbReference type="Proteomes" id="UP000178690"/>
    </source>
</evidence>
<feature type="domain" description="Methyltransferase type 11" evidence="1">
    <location>
        <begin position="51"/>
        <end position="141"/>
    </location>
</feature>
<gene>
    <name evidence="2" type="ORF">A2682_01090</name>
</gene>
<dbReference type="Pfam" id="PF08241">
    <property type="entry name" value="Methyltransf_11"/>
    <property type="match status" value="1"/>
</dbReference>
<dbReference type="STRING" id="1802363.A2682_01090"/>
<dbReference type="EMBL" id="MHST01000012">
    <property type="protein sequence ID" value="OHA49244.1"/>
    <property type="molecule type" value="Genomic_DNA"/>
</dbReference>
<dbReference type="AlphaFoldDB" id="A0A1G2PLN8"/>
<dbReference type="Proteomes" id="UP000178690">
    <property type="component" value="Unassembled WGS sequence"/>
</dbReference>
<dbReference type="PANTHER" id="PTHR43861">
    <property type="entry name" value="TRANS-ACONITATE 2-METHYLTRANSFERASE-RELATED"/>
    <property type="match status" value="1"/>
</dbReference>
<dbReference type="InterPro" id="IPR013216">
    <property type="entry name" value="Methyltransf_11"/>
</dbReference>
<dbReference type="InterPro" id="IPR029063">
    <property type="entry name" value="SAM-dependent_MTases_sf"/>
</dbReference>
<dbReference type="CDD" id="cd02440">
    <property type="entry name" value="AdoMet_MTases"/>
    <property type="match status" value="1"/>
</dbReference>
<proteinExistence type="predicted"/>
<protein>
    <recommendedName>
        <fullName evidence="1">Methyltransferase type 11 domain-containing protein</fullName>
    </recommendedName>
</protein>
<dbReference type="PANTHER" id="PTHR43861:SF1">
    <property type="entry name" value="TRANS-ACONITATE 2-METHYLTRANSFERASE"/>
    <property type="match status" value="1"/>
</dbReference>